<dbReference type="PANTHER" id="PTHR11702:SF31">
    <property type="entry name" value="MITOCHONDRIAL RIBOSOME-ASSOCIATED GTPASE 2"/>
    <property type="match status" value="1"/>
</dbReference>
<reference evidence="13 14" key="1">
    <citation type="submission" date="2011-08" db="EMBL/GenBank/DDBJ databases">
        <title>The Genome Sequence of Eubacteriaceae bacterium CM5.</title>
        <authorList>
            <consortium name="The Broad Institute Genome Sequencing Platform"/>
            <person name="Earl A."/>
            <person name="Ward D."/>
            <person name="Feldgarden M."/>
            <person name="Gevers D."/>
            <person name="Sizova M."/>
            <person name="Hazen A."/>
            <person name="Epstein S."/>
            <person name="Young S.K."/>
            <person name="Zeng Q."/>
            <person name="Gargeya S."/>
            <person name="Fitzgerald M."/>
            <person name="Haas B."/>
            <person name="Abouelleil A."/>
            <person name="Alvarado L."/>
            <person name="Arachchi H.M."/>
            <person name="Berlin A."/>
            <person name="Brown A."/>
            <person name="Chapman S.B."/>
            <person name="Chen Z."/>
            <person name="Dunbar C."/>
            <person name="Freedman E."/>
            <person name="Gearin G."/>
            <person name="Gellesch M."/>
            <person name="Goldberg J."/>
            <person name="Griggs A."/>
            <person name="Gujja S."/>
            <person name="Heiman D."/>
            <person name="Howarth C."/>
            <person name="Larson L."/>
            <person name="Lui A."/>
            <person name="MacDonald P.J.P."/>
            <person name="Montmayeur A."/>
            <person name="Murphy C."/>
            <person name="Neiman D."/>
            <person name="Pearson M."/>
            <person name="Priest M."/>
            <person name="Roberts A."/>
            <person name="Saif S."/>
            <person name="Shea T."/>
            <person name="Shenoy N."/>
            <person name="Sisk P."/>
            <person name="Stolte C."/>
            <person name="Sykes S."/>
            <person name="Wortman J."/>
            <person name="Nusbaum C."/>
            <person name="Birren B."/>
        </authorList>
    </citation>
    <scope>NUCLEOTIDE SEQUENCE [LARGE SCALE GENOMIC DNA]</scope>
    <source>
        <strain evidence="13 14">CM5</strain>
    </source>
</reference>
<evidence type="ECO:0000256" key="4">
    <source>
        <dbReference type="ARBA" id="ARBA00022723"/>
    </source>
</evidence>
<keyword evidence="8 9" id="KW-0342">GTP-binding</keyword>
<dbReference type="PROSITE" id="PS51710">
    <property type="entry name" value="G_OBG"/>
    <property type="match status" value="1"/>
</dbReference>
<sequence length="428" mass="47386">MSPTQTGSKITIKAGDGGNGCVAFRREIYVPDGGPAGGDGGNGGNIIFKADNNLRTLLDFKYKKKYEAENGQDGKGSNMYGKNGEDLIIKVPVGTVIRDTDTNLVIADLRKNGQEVIVAHGGHGGKGNSHFKTSVRQAPSFAKSGTKGQQFEVNLELKLLADVGLIGFPNVGKSTFLSIVTKATPKIANYHFTTLTPNLGVASLKNGDSFVIADIPGLIEGASQGVGLGFDFLRHVQRTKILIHIIDISGCEGREPLEDFEKINKELEEFDEKLSRKKQIVVANKMDLLFDKSIYEEFKDEIESRGYKVFAMSTATVQGVEDILNYCSQLLSQIEEEDIFDDEEYYTDEKAVKKSTDDIKIIKEKGIYKIEGDKLERLLYSVNFNDLESMRHFQSVLENTGIFDMLRKDGIQDGDTVSIYGFEFEFYD</sequence>
<evidence type="ECO:0000256" key="7">
    <source>
        <dbReference type="ARBA" id="ARBA00022842"/>
    </source>
</evidence>
<dbReference type="PROSITE" id="PS51883">
    <property type="entry name" value="OBG"/>
    <property type="match status" value="1"/>
</dbReference>
<comment type="function">
    <text evidence="9">An essential GTPase which binds GTP, GDP and possibly (p)ppGpp with moderate affinity, with high nucleotide exchange rates and a fairly low GTP hydrolysis rate. Plays a role in control of the cell cycle, stress response, ribosome biogenesis and in those bacteria that undergo differentiation, in morphogenesis control.</text>
</comment>
<feature type="binding site" evidence="9">
    <location>
        <position position="174"/>
    </location>
    <ligand>
        <name>Mg(2+)</name>
        <dbReference type="ChEBI" id="CHEBI:18420"/>
    </ligand>
</feature>
<dbReference type="NCBIfam" id="TIGR03595">
    <property type="entry name" value="Obg_CgtA_exten"/>
    <property type="match status" value="1"/>
</dbReference>
<dbReference type="InterPro" id="IPR006073">
    <property type="entry name" value="GTP-bd"/>
</dbReference>
<dbReference type="GO" id="GO:0005525">
    <property type="term" value="F:GTP binding"/>
    <property type="evidence" value="ECO:0007669"/>
    <property type="project" value="UniProtKB-UniRule"/>
</dbReference>
<feature type="binding site" evidence="9">
    <location>
        <begin position="284"/>
        <end position="287"/>
    </location>
    <ligand>
        <name>GTP</name>
        <dbReference type="ChEBI" id="CHEBI:37565"/>
    </ligand>
</feature>
<feature type="domain" description="OBG-type G" evidence="10">
    <location>
        <begin position="161"/>
        <end position="332"/>
    </location>
</feature>
<evidence type="ECO:0000256" key="3">
    <source>
        <dbReference type="ARBA" id="ARBA00022490"/>
    </source>
</evidence>
<dbReference type="Gene3D" id="2.70.210.12">
    <property type="entry name" value="GTP1/OBG domain"/>
    <property type="match status" value="1"/>
</dbReference>
<keyword evidence="6 9" id="KW-0378">Hydrolase</keyword>
<evidence type="ECO:0000256" key="1">
    <source>
        <dbReference type="ARBA" id="ARBA00001946"/>
    </source>
</evidence>
<dbReference type="InterPro" id="IPR015349">
    <property type="entry name" value="OCT_dom"/>
</dbReference>
<name>G9XCY0_9FIRM</name>
<dbReference type="InterPro" id="IPR045086">
    <property type="entry name" value="OBG_GTPase"/>
</dbReference>
<evidence type="ECO:0000256" key="6">
    <source>
        <dbReference type="ARBA" id="ARBA00022801"/>
    </source>
</evidence>
<dbReference type="RefSeq" id="WP_009529615.1">
    <property type="nucleotide sequence ID" value="NZ_JH414612.1"/>
</dbReference>
<comment type="subunit">
    <text evidence="9">Monomer.</text>
</comment>
<dbReference type="PATRIC" id="fig|796940.3.peg.1138"/>
<dbReference type="GO" id="GO:0000287">
    <property type="term" value="F:magnesium ion binding"/>
    <property type="evidence" value="ECO:0007669"/>
    <property type="project" value="InterPro"/>
</dbReference>
<evidence type="ECO:0000259" key="11">
    <source>
        <dbReference type="PROSITE" id="PS51881"/>
    </source>
</evidence>
<dbReference type="InterPro" id="IPR014100">
    <property type="entry name" value="GTP-bd_Obg/CgtA"/>
</dbReference>
<evidence type="ECO:0000313" key="13">
    <source>
        <dbReference type="EMBL" id="EHL19194.1"/>
    </source>
</evidence>
<dbReference type="Gene3D" id="3.40.50.300">
    <property type="entry name" value="P-loop containing nucleotide triphosphate hydrolases"/>
    <property type="match status" value="1"/>
</dbReference>
<dbReference type="InterPro" id="IPR036346">
    <property type="entry name" value="GTP-bd_prot_GTP1/OBG_C_sf"/>
</dbReference>
<proteinExistence type="inferred from homology"/>
<evidence type="ECO:0000256" key="8">
    <source>
        <dbReference type="ARBA" id="ARBA00023134"/>
    </source>
</evidence>
<dbReference type="PROSITE" id="PS51881">
    <property type="entry name" value="OCT"/>
    <property type="match status" value="1"/>
</dbReference>
<dbReference type="CDD" id="cd01898">
    <property type="entry name" value="Obg"/>
    <property type="match status" value="1"/>
</dbReference>
<dbReference type="InterPro" id="IPR006169">
    <property type="entry name" value="GTP1_OBG_dom"/>
</dbReference>
<dbReference type="PRINTS" id="PR00326">
    <property type="entry name" value="GTP1OBG"/>
</dbReference>
<dbReference type="InterPro" id="IPR036726">
    <property type="entry name" value="GTP1_OBG_dom_sf"/>
</dbReference>
<keyword evidence="5 9" id="KW-0547">Nucleotide-binding</keyword>
<dbReference type="FunFam" id="2.70.210.12:FF:000001">
    <property type="entry name" value="GTPase Obg"/>
    <property type="match status" value="1"/>
</dbReference>
<dbReference type="NCBIfam" id="TIGR02729">
    <property type="entry name" value="Obg_CgtA"/>
    <property type="match status" value="1"/>
</dbReference>
<dbReference type="PROSITE" id="PS00905">
    <property type="entry name" value="GTP1_OBG"/>
    <property type="match status" value="1"/>
</dbReference>
<dbReference type="Pfam" id="PF09269">
    <property type="entry name" value="DUF1967"/>
    <property type="match status" value="1"/>
</dbReference>
<feature type="binding site" evidence="9">
    <location>
        <position position="194"/>
    </location>
    <ligand>
        <name>Mg(2+)</name>
        <dbReference type="ChEBI" id="CHEBI:18420"/>
    </ligand>
</feature>
<evidence type="ECO:0000313" key="14">
    <source>
        <dbReference type="Proteomes" id="UP000003379"/>
    </source>
</evidence>
<dbReference type="SUPFAM" id="SSF52540">
    <property type="entry name" value="P-loop containing nucleoside triphosphate hydrolases"/>
    <property type="match status" value="1"/>
</dbReference>
<comment type="caution">
    <text evidence="13">The sequence shown here is derived from an EMBL/GenBank/DDBJ whole genome shotgun (WGS) entry which is preliminary data.</text>
</comment>
<evidence type="ECO:0000259" key="10">
    <source>
        <dbReference type="PROSITE" id="PS51710"/>
    </source>
</evidence>
<keyword evidence="4 9" id="KW-0479">Metal-binding</keyword>
<dbReference type="GO" id="GO:0042254">
    <property type="term" value="P:ribosome biogenesis"/>
    <property type="evidence" value="ECO:0007669"/>
    <property type="project" value="UniProtKB-UniRule"/>
</dbReference>
<evidence type="ECO:0000256" key="9">
    <source>
        <dbReference type="HAMAP-Rule" id="MF_01454"/>
    </source>
</evidence>
<dbReference type="SUPFAM" id="SSF102741">
    <property type="entry name" value="Obg GTP-binding protein C-terminal domain"/>
    <property type="match status" value="1"/>
</dbReference>
<feature type="domain" description="Obg" evidence="12">
    <location>
        <begin position="2"/>
        <end position="160"/>
    </location>
</feature>
<evidence type="ECO:0000256" key="5">
    <source>
        <dbReference type="ARBA" id="ARBA00022741"/>
    </source>
</evidence>
<feature type="binding site" evidence="9">
    <location>
        <begin position="167"/>
        <end position="174"/>
    </location>
    <ligand>
        <name>GTP</name>
        <dbReference type="ChEBI" id="CHEBI:37565"/>
    </ligand>
</feature>
<dbReference type="PIRSF" id="PIRSF002401">
    <property type="entry name" value="GTP_bd_Obg/CgtA"/>
    <property type="match status" value="1"/>
</dbReference>
<feature type="binding site" evidence="9">
    <location>
        <begin position="313"/>
        <end position="315"/>
    </location>
    <ligand>
        <name>GTP</name>
        <dbReference type="ChEBI" id="CHEBI:37565"/>
    </ligand>
</feature>
<dbReference type="Gene3D" id="3.30.300.350">
    <property type="entry name" value="GTP-binding protein OBG, C-terminal domain"/>
    <property type="match status" value="1"/>
</dbReference>
<dbReference type="GO" id="GO:0003924">
    <property type="term" value="F:GTPase activity"/>
    <property type="evidence" value="ECO:0007669"/>
    <property type="project" value="UniProtKB-UniRule"/>
</dbReference>
<dbReference type="InterPro" id="IPR027417">
    <property type="entry name" value="P-loop_NTPase"/>
</dbReference>
<keyword evidence="3 9" id="KW-0963">Cytoplasm</keyword>
<dbReference type="InterPro" id="IPR031167">
    <property type="entry name" value="G_OBG"/>
</dbReference>
<feature type="binding site" evidence="9">
    <location>
        <begin position="192"/>
        <end position="196"/>
    </location>
    <ligand>
        <name>GTP</name>
        <dbReference type="ChEBI" id="CHEBI:37565"/>
    </ligand>
</feature>
<dbReference type="NCBIfam" id="NF008954">
    <property type="entry name" value="PRK12296.1"/>
    <property type="match status" value="1"/>
</dbReference>
<organism evidence="13 14">
    <name type="scientific">Peptoanaerobacter stomatis</name>
    <dbReference type="NCBI Taxonomy" id="796937"/>
    <lineage>
        <taxon>Bacteria</taxon>
        <taxon>Bacillati</taxon>
        <taxon>Bacillota</taxon>
        <taxon>Clostridia</taxon>
        <taxon>Peptostreptococcales</taxon>
        <taxon>Filifactoraceae</taxon>
        <taxon>Peptoanaerobacter</taxon>
    </lineage>
</organism>
<dbReference type="Pfam" id="PF01018">
    <property type="entry name" value="GTP1_OBG"/>
    <property type="match status" value="1"/>
</dbReference>
<dbReference type="GO" id="GO:0005737">
    <property type="term" value="C:cytoplasm"/>
    <property type="evidence" value="ECO:0007669"/>
    <property type="project" value="UniProtKB-SubCell"/>
</dbReference>
<dbReference type="PANTHER" id="PTHR11702">
    <property type="entry name" value="DEVELOPMENTALLY REGULATED GTP-BINDING PROTEIN-RELATED"/>
    <property type="match status" value="1"/>
</dbReference>
<gene>
    <name evidence="9" type="primary">obg</name>
    <name evidence="13" type="ORF">HMPREF9628_01707</name>
</gene>
<feature type="domain" description="OCT" evidence="11">
    <location>
        <begin position="351"/>
        <end position="428"/>
    </location>
</feature>
<comment type="cofactor">
    <cofactor evidence="1 9">
        <name>Mg(2+)</name>
        <dbReference type="ChEBI" id="CHEBI:18420"/>
    </cofactor>
</comment>
<evidence type="ECO:0000259" key="12">
    <source>
        <dbReference type="PROSITE" id="PS51883"/>
    </source>
</evidence>
<dbReference type="Proteomes" id="UP000003379">
    <property type="component" value="Unassembled WGS sequence"/>
</dbReference>
<comment type="subcellular location">
    <subcellularLocation>
        <location evidence="9">Cytoplasm</location>
    </subcellularLocation>
</comment>
<dbReference type="HAMAP" id="MF_01454">
    <property type="entry name" value="GTPase_Obg"/>
    <property type="match status" value="1"/>
</dbReference>
<dbReference type="AlphaFoldDB" id="G9XCY0"/>
<protein>
    <recommendedName>
        <fullName evidence="9">GTPase Obg</fullName>
        <ecNumber evidence="9">3.6.5.-</ecNumber>
    </recommendedName>
    <alternativeName>
        <fullName evidence="9">GTP-binding protein Obg</fullName>
    </alternativeName>
</protein>
<feature type="binding site" evidence="9">
    <location>
        <begin position="214"/>
        <end position="217"/>
    </location>
    <ligand>
        <name>GTP</name>
        <dbReference type="ChEBI" id="CHEBI:37565"/>
    </ligand>
</feature>
<dbReference type="EMBL" id="AFZG01000027">
    <property type="protein sequence ID" value="EHL19194.1"/>
    <property type="molecule type" value="Genomic_DNA"/>
</dbReference>
<dbReference type="HOGENOM" id="CLU_011747_2_1_9"/>
<dbReference type="Pfam" id="PF01926">
    <property type="entry name" value="MMR_HSR1"/>
    <property type="match status" value="1"/>
</dbReference>
<evidence type="ECO:0000256" key="2">
    <source>
        <dbReference type="ARBA" id="ARBA00007699"/>
    </source>
</evidence>
<comment type="similarity">
    <text evidence="2 9">Belongs to the TRAFAC class OBG-HflX-like GTPase superfamily. OBG GTPase family.</text>
</comment>
<dbReference type="NCBIfam" id="NF008955">
    <property type="entry name" value="PRK12297.1"/>
    <property type="match status" value="1"/>
</dbReference>
<dbReference type="STRING" id="796937.HMPREF9630_01458"/>
<accession>G9XCY0</accession>
<dbReference type="InterPro" id="IPR006074">
    <property type="entry name" value="GTP1-OBG_CS"/>
</dbReference>
<dbReference type="SUPFAM" id="SSF82051">
    <property type="entry name" value="Obg GTP-binding protein N-terminal domain"/>
    <property type="match status" value="1"/>
</dbReference>
<dbReference type="NCBIfam" id="NF008956">
    <property type="entry name" value="PRK12299.1"/>
    <property type="match status" value="1"/>
</dbReference>
<keyword evidence="7 9" id="KW-0460">Magnesium</keyword>
<dbReference type="EC" id="3.6.5.-" evidence="9"/>